<evidence type="ECO:0000256" key="2">
    <source>
        <dbReference type="ARBA" id="ARBA00022692"/>
    </source>
</evidence>
<feature type="transmembrane region" description="Helical" evidence="5">
    <location>
        <begin position="53"/>
        <end position="77"/>
    </location>
</feature>
<dbReference type="Proteomes" id="UP000314986">
    <property type="component" value="Unassembled WGS sequence"/>
</dbReference>
<sequence>ANWFADKYSRYIKCKEYFLTKLCTKHNCTYFKHFTSGENAEIFQVTTQKEFSISAAAIAIISIAFVLLGTVCVLLSFNKRLDYLLKPAAMFLTFSGLCIAISVEVTRQSVKRMIDSEETIWIQYYYAWSFACACAAFVILVIGGITLLLISLPSMPQNPWESCMDAPPE</sequence>
<evidence type="ECO:0000313" key="6">
    <source>
        <dbReference type="Ensembl" id="ENSCMIP00000049005.1"/>
    </source>
</evidence>
<reference evidence="6" key="5">
    <citation type="submission" date="2025-09" db="UniProtKB">
        <authorList>
            <consortium name="Ensembl"/>
        </authorList>
    </citation>
    <scope>IDENTIFICATION</scope>
</reference>
<proteinExistence type="predicted"/>
<evidence type="ECO:0000256" key="5">
    <source>
        <dbReference type="SAM" id="Phobius"/>
    </source>
</evidence>
<dbReference type="GO" id="GO:1902514">
    <property type="term" value="P:regulation of calcium ion transmembrane transport via high voltage-gated calcium channel"/>
    <property type="evidence" value="ECO:0007669"/>
    <property type="project" value="TreeGrafter"/>
</dbReference>
<dbReference type="GO" id="GO:0005246">
    <property type="term" value="F:calcium channel regulator activity"/>
    <property type="evidence" value="ECO:0007669"/>
    <property type="project" value="TreeGrafter"/>
</dbReference>
<feature type="transmembrane region" description="Helical" evidence="5">
    <location>
        <begin position="124"/>
        <end position="150"/>
    </location>
</feature>
<dbReference type="OMA" id="YVEGHGC"/>
<reference evidence="7" key="1">
    <citation type="journal article" date="2006" name="Science">
        <title>Ancient noncoding elements conserved in the human genome.</title>
        <authorList>
            <person name="Venkatesh B."/>
            <person name="Kirkness E.F."/>
            <person name="Loh Y.H."/>
            <person name="Halpern A.L."/>
            <person name="Lee A.P."/>
            <person name="Johnson J."/>
            <person name="Dandona N."/>
            <person name="Viswanathan L.D."/>
            <person name="Tay A."/>
            <person name="Venter J.C."/>
            <person name="Strausberg R.L."/>
            <person name="Brenner S."/>
        </authorList>
    </citation>
    <scope>NUCLEOTIDE SEQUENCE [LARGE SCALE GENOMIC DNA]</scope>
</reference>
<protein>
    <submittedName>
        <fullName evidence="6">Calcium channel, voltage-dependent, gamma subunit 1b</fullName>
    </submittedName>
</protein>
<keyword evidence="3 5" id="KW-1133">Transmembrane helix</keyword>
<keyword evidence="4 5" id="KW-0472">Membrane</keyword>
<dbReference type="GeneTree" id="ENSGT00390000007786"/>
<evidence type="ECO:0000256" key="4">
    <source>
        <dbReference type="ARBA" id="ARBA00023136"/>
    </source>
</evidence>
<dbReference type="PANTHER" id="PTHR15025:SF1">
    <property type="entry name" value="VOLTAGE-DEPENDENT CALCIUM CHANNEL GAMMA-1 SUBUNIT"/>
    <property type="match status" value="1"/>
</dbReference>
<name>A0A4W3KKM0_CALMI</name>
<dbReference type="GO" id="GO:0005245">
    <property type="term" value="F:voltage-gated calcium channel activity"/>
    <property type="evidence" value="ECO:0007669"/>
    <property type="project" value="InterPro"/>
</dbReference>
<evidence type="ECO:0000256" key="1">
    <source>
        <dbReference type="ARBA" id="ARBA00004141"/>
    </source>
</evidence>
<dbReference type="AlphaFoldDB" id="A0A4W3KKM0"/>
<keyword evidence="2 5" id="KW-0812">Transmembrane</keyword>
<dbReference type="Gene3D" id="1.20.140.150">
    <property type="match status" value="1"/>
</dbReference>
<dbReference type="Ensembl" id="ENSCMIT00000049683.1">
    <property type="protein sequence ID" value="ENSCMIP00000049005.1"/>
    <property type="gene ID" value="ENSCMIG00000019983.1"/>
</dbReference>
<feature type="transmembrane region" description="Helical" evidence="5">
    <location>
        <begin position="83"/>
        <end position="103"/>
    </location>
</feature>
<organism evidence="6 7">
    <name type="scientific">Callorhinchus milii</name>
    <name type="common">Ghost shark</name>
    <dbReference type="NCBI Taxonomy" id="7868"/>
    <lineage>
        <taxon>Eukaryota</taxon>
        <taxon>Metazoa</taxon>
        <taxon>Chordata</taxon>
        <taxon>Craniata</taxon>
        <taxon>Vertebrata</taxon>
        <taxon>Chondrichthyes</taxon>
        <taxon>Holocephali</taxon>
        <taxon>Chimaeriformes</taxon>
        <taxon>Callorhinchidae</taxon>
        <taxon>Callorhinchus</taxon>
    </lineage>
</organism>
<dbReference type="GO" id="GO:1990454">
    <property type="term" value="C:L-type voltage-gated calcium channel complex"/>
    <property type="evidence" value="ECO:0007669"/>
    <property type="project" value="TreeGrafter"/>
</dbReference>
<reference evidence="7" key="3">
    <citation type="journal article" date="2014" name="Nature">
        <title>Elephant shark genome provides unique insights into gnathostome evolution.</title>
        <authorList>
            <consortium name="International Elephant Shark Genome Sequencing Consortium"/>
            <person name="Venkatesh B."/>
            <person name="Lee A.P."/>
            <person name="Ravi V."/>
            <person name="Maurya A.K."/>
            <person name="Lian M.M."/>
            <person name="Swann J.B."/>
            <person name="Ohta Y."/>
            <person name="Flajnik M.F."/>
            <person name="Sutoh Y."/>
            <person name="Kasahara M."/>
            <person name="Hoon S."/>
            <person name="Gangu V."/>
            <person name="Roy S.W."/>
            <person name="Irimia M."/>
            <person name="Korzh V."/>
            <person name="Kondrychyn I."/>
            <person name="Lim Z.W."/>
            <person name="Tay B.H."/>
            <person name="Tohari S."/>
            <person name="Kong K.W."/>
            <person name="Ho S."/>
            <person name="Lorente-Galdos B."/>
            <person name="Quilez J."/>
            <person name="Marques-Bonet T."/>
            <person name="Raney B.J."/>
            <person name="Ingham P.W."/>
            <person name="Tay A."/>
            <person name="Hillier L.W."/>
            <person name="Minx P."/>
            <person name="Boehm T."/>
            <person name="Wilson R.K."/>
            <person name="Brenner S."/>
            <person name="Warren W.C."/>
        </authorList>
    </citation>
    <scope>NUCLEOTIDE SEQUENCE [LARGE SCALE GENOMIC DNA]</scope>
</reference>
<dbReference type="InterPro" id="IPR004031">
    <property type="entry name" value="PMP22/EMP/MP20/Claudin"/>
</dbReference>
<accession>A0A4W3KKM0</accession>
<comment type="subcellular location">
    <subcellularLocation>
        <location evidence="1">Membrane</location>
        <topology evidence="1">Multi-pass membrane protein</topology>
    </subcellularLocation>
</comment>
<dbReference type="PANTHER" id="PTHR15025">
    <property type="entry name" value="VOLTAGE-DEPENDENT CALCIUM CHANNEL GAMMA-1 SUBUNIT-RELATED"/>
    <property type="match status" value="1"/>
</dbReference>
<reference evidence="6" key="4">
    <citation type="submission" date="2025-08" db="UniProtKB">
        <authorList>
            <consortium name="Ensembl"/>
        </authorList>
    </citation>
    <scope>IDENTIFICATION</scope>
</reference>
<keyword evidence="7" id="KW-1185">Reference proteome</keyword>
<dbReference type="PRINTS" id="PR01601">
    <property type="entry name" value="VDCCGAMMA1"/>
</dbReference>
<evidence type="ECO:0000313" key="7">
    <source>
        <dbReference type="Proteomes" id="UP000314986"/>
    </source>
</evidence>
<evidence type="ECO:0000256" key="3">
    <source>
        <dbReference type="ARBA" id="ARBA00022989"/>
    </source>
</evidence>
<reference evidence="7" key="2">
    <citation type="journal article" date="2007" name="PLoS Biol.">
        <title>Survey sequencing and comparative analysis of the elephant shark (Callorhinchus milii) genome.</title>
        <authorList>
            <person name="Venkatesh B."/>
            <person name="Kirkness E.F."/>
            <person name="Loh Y.H."/>
            <person name="Halpern A.L."/>
            <person name="Lee A.P."/>
            <person name="Johnson J."/>
            <person name="Dandona N."/>
            <person name="Viswanathan L.D."/>
            <person name="Tay A."/>
            <person name="Venter J.C."/>
            <person name="Strausberg R.L."/>
            <person name="Brenner S."/>
        </authorList>
    </citation>
    <scope>NUCLEOTIDE SEQUENCE [LARGE SCALE GENOMIC DNA]</scope>
</reference>
<dbReference type="Pfam" id="PF13903">
    <property type="entry name" value="Claudin_2"/>
    <property type="match status" value="1"/>
</dbReference>
<dbReference type="InterPro" id="IPR005421">
    <property type="entry name" value="VDCC_g1su"/>
</dbReference>